<keyword evidence="2" id="KW-1133">Transmembrane helix</keyword>
<dbReference type="Pfam" id="PF13845">
    <property type="entry name" value="Septum_form"/>
    <property type="match status" value="1"/>
</dbReference>
<evidence type="ECO:0000256" key="2">
    <source>
        <dbReference type="SAM" id="Phobius"/>
    </source>
</evidence>
<organism evidence="4 6">
    <name type="scientific">Corynebacterium flavescens</name>
    <dbReference type="NCBI Taxonomy" id="28028"/>
    <lineage>
        <taxon>Bacteria</taxon>
        <taxon>Bacillati</taxon>
        <taxon>Actinomycetota</taxon>
        <taxon>Actinomycetes</taxon>
        <taxon>Mycobacteriales</taxon>
        <taxon>Corynebacteriaceae</taxon>
        <taxon>Corynebacterium</taxon>
    </lineage>
</organism>
<dbReference type="AlphaFoldDB" id="A0A1L7CPP2"/>
<evidence type="ECO:0000256" key="1">
    <source>
        <dbReference type="SAM" id="MobiDB-lite"/>
    </source>
</evidence>
<accession>A0A1L7CPP2</accession>
<dbReference type="InterPro" id="IPR026004">
    <property type="entry name" value="Septum_form"/>
</dbReference>
<feature type="region of interest" description="Disordered" evidence="1">
    <location>
        <begin position="307"/>
        <end position="338"/>
    </location>
</feature>
<protein>
    <recommendedName>
        <fullName evidence="3">Septum formation-related domain-containing protein</fullName>
    </recommendedName>
</protein>
<keyword evidence="2" id="KW-0472">Membrane</keyword>
<dbReference type="KEGG" id="cfc:CFLV_11965"/>
<feature type="compositionally biased region" description="Basic and acidic residues" evidence="1">
    <location>
        <begin position="322"/>
        <end position="338"/>
    </location>
</feature>
<sequence>MSKSSSWRSAAAVNWLLIAALITAAFLGSYEYFAPSKENAAESGESAGGSNSTATTAAAVAAFSSAEPGTCLTWDISADSPVSNFQEVTCDKEHRFEVSAREDLSTYPTSEFGPSATRPELNRQDQLRDELCQSSTLTYLKSKWDPSGKFDIASILPPQGAWDEGDRTLLCGLQTTDDKGVPQLSTGNVAAVDQSILASPGQCRVIGEDQVVRTVDCSQPHQLETVSTVNLAEKYPEGYPGSEELDKYLGQTCTAAATEYLGNEENLYQSTLQPFWGSLSEGSWNGGSRSVNCSLVHSNENGFSTITGSAKGGRDALNIDGKAPEERPARDPIREPAR</sequence>
<reference evidence="4 6" key="1">
    <citation type="submission" date="2014-08" db="EMBL/GenBank/DDBJ databases">
        <title>Complete genome sequence of Corynebacterium flavescens OJ8(T)(=DSM 20296(T)), isolated from cheese.</title>
        <authorList>
            <person name="Ruckert C."/>
            <person name="Albersmeier A."/>
            <person name="Winkler A."/>
            <person name="Kalinowski J."/>
        </authorList>
    </citation>
    <scope>NUCLEOTIDE SEQUENCE [LARGE SCALE GENOMIC DNA]</scope>
    <source>
        <strain evidence="4 6">OJ8</strain>
    </source>
</reference>
<evidence type="ECO:0000259" key="3">
    <source>
        <dbReference type="Pfam" id="PF13845"/>
    </source>
</evidence>
<dbReference type="RefSeq" id="WP_075730711.1">
    <property type="nucleotide sequence ID" value="NZ_BJNB01000040.1"/>
</dbReference>
<dbReference type="STRING" id="28028.CFLV_11965"/>
<keyword evidence="6" id="KW-1185">Reference proteome</keyword>
<reference evidence="5 7" key="2">
    <citation type="submission" date="2019-06" db="EMBL/GenBank/DDBJ databases">
        <title>Whole genome shotgun sequence of Corynebacterium flavescens NBRC 14136.</title>
        <authorList>
            <person name="Hosoyama A."/>
            <person name="Uohara A."/>
            <person name="Ohji S."/>
            <person name="Ichikawa N."/>
        </authorList>
    </citation>
    <scope>NUCLEOTIDE SEQUENCE [LARGE SCALE GENOMIC DNA]</scope>
    <source>
        <strain evidence="5 7">NBRC 14136</strain>
    </source>
</reference>
<feature type="domain" description="Septum formation-related" evidence="3">
    <location>
        <begin position="68"/>
        <end position="293"/>
    </location>
</feature>
<dbReference type="Proteomes" id="UP000315353">
    <property type="component" value="Unassembled WGS sequence"/>
</dbReference>
<evidence type="ECO:0000313" key="4">
    <source>
        <dbReference type="EMBL" id="APT87795.1"/>
    </source>
</evidence>
<dbReference type="OrthoDB" id="4266126at2"/>
<evidence type="ECO:0000313" key="5">
    <source>
        <dbReference type="EMBL" id="GEB98573.1"/>
    </source>
</evidence>
<evidence type="ECO:0000313" key="6">
    <source>
        <dbReference type="Proteomes" id="UP000185479"/>
    </source>
</evidence>
<keyword evidence="2" id="KW-0812">Transmembrane</keyword>
<feature type="transmembrane region" description="Helical" evidence="2">
    <location>
        <begin position="12"/>
        <end position="33"/>
    </location>
</feature>
<dbReference type="GeneID" id="82881382"/>
<dbReference type="EMBL" id="CP009246">
    <property type="protein sequence ID" value="APT87795.1"/>
    <property type="molecule type" value="Genomic_DNA"/>
</dbReference>
<gene>
    <name evidence="5" type="ORF">CFL01nite_20680</name>
    <name evidence="4" type="ORF">CFLV_11965</name>
</gene>
<dbReference type="EMBL" id="BJNB01000040">
    <property type="protein sequence ID" value="GEB98573.1"/>
    <property type="molecule type" value="Genomic_DNA"/>
</dbReference>
<name>A0A1L7CPP2_CORFL</name>
<dbReference type="Proteomes" id="UP000185479">
    <property type="component" value="Chromosome"/>
</dbReference>
<evidence type="ECO:0000313" key="7">
    <source>
        <dbReference type="Proteomes" id="UP000315353"/>
    </source>
</evidence>
<proteinExistence type="predicted"/>